<evidence type="ECO:0000313" key="1">
    <source>
        <dbReference type="EMBL" id="WVZ70029.1"/>
    </source>
</evidence>
<proteinExistence type="predicted"/>
<name>A0AAQ3TDQ8_PASNO</name>
<keyword evidence="2" id="KW-1185">Reference proteome</keyword>
<sequence length="72" mass="7768">MRAHCLYPPRPRLLPLLDGLARPLPLSARGRLCVAGDDECHGALPQPPLAGGLRRCFRTQPLAGVEQRSTGT</sequence>
<reference evidence="1 2" key="1">
    <citation type="submission" date="2024-02" db="EMBL/GenBank/DDBJ databases">
        <title>High-quality chromosome-scale genome assembly of Pensacola bahiagrass (Paspalum notatum Flugge var. saurae).</title>
        <authorList>
            <person name="Vega J.M."/>
            <person name="Podio M."/>
            <person name="Orjuela J."/>
            <person name="Siena L.A."/>
            <person name="Pessino S.C."/>
            <person name="Combes M.C."/>
            <person name="Mariac C."/>
            <person name="Albertini E."/>
            <person name="Pupilli F."/>
            <person name="Ortiz J.P.A."/>
            <person name="Leblanc O."/>
        </authorList>
    </citation>
    <scope>NUCLEOTIDE SEQUENCE [LARGE SCALE GENOMIC DNA]</scope>
    <source>
        <strain evidence="1">R1</strain>
        <tissue evidence="1">Leaf</tissue>
    </source>
</reference>
<dbReference type="EMBL" id="CP144748">
    <property type="protein sequence ID" value="WVZ70029.1"/>
    <property type="molecule type" value="Genomic_DNA"/>
</dbReference>
<evidence type="ECO:0000313" key="2">
    <source>
        <dbReference type="Proteomes" id="UP001341281"/>
    </source>
</evidence>
<dbReference type="AlphaFoldDB" id="A0AAQ3TDQ8"/>
<organism evidence="1 2">
    <name type="scientific">Paspalum notatum var. saurae</name>
    <dbReference type="NCBI Taxonomy" id="547442"/>
    <lineage>
        <taxon>Eukaryota</taxon>
        <taxon>Viridiplantae</taxon>
        <taxon>Streptophyta</taxon>
        <taxon>Embryophyta</taxon>
        <taxon>Tracheophyta</taxon>
        <taxon>Spermatophyta</taxon>
        <taxon>Magnoliopsida</taxon>
        <taxon>Liliopsida</taxon>
        <taxon>Poales</taxon>
        <taxon>Poaceae</taxon>
        <taxon>PACMAD clade</taxon>
        <taxon>Panicoideae</taxon>
        <taxon>Andropogonodae</taxon>
        <taxon>Paspaleae</taxon>
        <taxon>Paspalinae</taxon>
        <taxon>Paspalum</taxon>
    </lineage>
</organism>
<gene>
    <name evidence="1" type="ORF">U9M48_018733</name>
</gene>
<protein>
    <submittedName>
        <fullName evidence="1">Uncharacterized protein</fullName>
    </submittedName>
</protein>
<dbReference type="Proteomes" id="UP001341281">
    <property type="component" value="Chromosome 04"/>
</dbReference>
<accession>A0AAQ3TDQ8</accession>